<sequence length="131" mass="14830">MKDQSRRKFVKSSLGASLGLGLSAPAAKELFVHHVYFYLKNPDSAADKAKLIEGLNKLAKVPTIKFVHIGEPAATTRSVIERSYAVSWLCFFNNLMEEEIYQTHPIHLKFVEDYSALWEKVVVYDSTGPKR</sequence>
<evidence type="ECO:0000259" key="1">
    <source>
        <dbReference type="PROSITE" id="PS51502"/>
    </source>
</evidence>
<comment type="caution">
    <text evidence="2">The sequence shown here is derived from an EMBL/GenBank/DDBJ whole genome shotgun (WGS) entry which is preliminary data.</text>
</comment>
<dbReference type="InterPro" id="IPR006311">
    <property type="entry name" value="TAT_signal"/>
</dbReference>
<organism evidence="2 3">
    <name type="scientific">Larkinella bovis</name>
    <dbReference type="NCBI Taxonomy" id="683041"/>
    <lineage>
        <taxon>Bacteria</taxon>
        <taxon>Pseudomonadati</taxon>
        <taxon>Bacteroidota</taxon>
        <taxon>Cytophagia</taxon>
        <taxon>Cytophagales</taxon>
        <taxon>Spirosomataceae</taxon>
        <taxon>Larkinella</taxon>
    </lineage>
</organism>
<dbReference type="Gene3D" id="3.30.70.100">
    <property type="match status" value="1"/>
</dbReference>
<keyword evidence="3" id="KW-1185">Reference proteome</keyword>
<proteinExistence type="predicted"/>
<accession>A0ABW0I8Q4</accession>
<dbReference type="PROSITE" id="PS51318">
    <property type="entry name" value="TAT"/>
    <property type="match status" value="1"/>
</dbReference>
<reference evidence="3" key="1">
    <citation type="journal article" date="2019" name="Int. J. Syst. Evol. Microbiol.">
        <title>The Global Catalogue of Microorganisms (GCM) 10K type strain sequencing project: providing services to taxonomists for standard genome sequencing and annotation.</title>
        <authorList>
            <consortium name="The Broad Institute Genomics Platform"/>
            <consortium name="The Broad Institute Genome Sequencing Center for Infectious Disease"/>
            <person name="Wu L."/>
            <person name="Ma J."/>
        </authorList>
    </citation>
    <scope>NUCLEOTIDE SEQUENCE [LARGE SCALE GENOMIC DNA]</scope>
    <source>
        <strain evidence="3">CCUG 55250</strain>
    </source>
</reference>
<dbReference type="InterPro" id="IPR013097">
    <property type="entry name" value="Dabb"/>
</dbReference>
<dbReference type="SMART" id="SM00886">
    <property type="entry name" value="Dabb"/>
    <property type="match status" value="1"/>
</dbReference>
<gene>
    <name evidence="2" type="ORF">ACFPMF_04340</name>
</gene>
<dbReference type="InterPro" id="IPR011008">
    <property type="entry name" value="Dimeric_a/b-barrel"/>
</dbReference>
<dbReference type="Proteomes" id="UP001596106">
    <property type="component" value="Unassembled WGS sequence"/>
</dbReference>
<protein>
    <submittedName>
        <fullName evidence="2">Dabb family protein</fullName>
    </submittedName>
</protein>
<dbReference type="PROSITE" id="PS51502">
    <property type="entry name" value="S_R_A_B_BARREL"/>
    <property type="match status" value="1"/>
</dbReference>
<name>A0ABW0I8Q4_9BACT</name>
<evidence type="ECO:0000313" key="2">
    <source>
        <dbReference type="EMBL" id="MFC5408522.1"/>
    </source>
</evidence>
<feature type="domain" description="Stress-response A/B barrel" evidence="1">
    <location>
        <begin position="31"/>
        <end position="126"/>
    </location>
</feature>
<evidence type="ECO:0000313" key="3">
    <source>
        <dbReference type="Proteomes" id="UP001596106"/>
    </source>
</evidence>
<dbReference type="EMBL" id="JBHSMA010000001">
    <property type="protein sequence ID" value="MFC5408522.1"/>
    <property type="molecule type" value="Genomic_DNA"/>
</dbReference>
<dbReference type="SUPFAM" id="SSF54909">
    <property type="entry name" value="Dimeric alpha+beta barrel"/>
    <property type="match status" value="1"/>
</dbReference>
<dbReference type="Pfam" id="PF07876">
    <property type="entry name" value="Dabb"/>
    <property type="match status" value="1"/>
</dbReference>
<dbReference type="RefSeq" id="WP_379841476.1">
    <property type="nucleotide sequence ID" value="NZ_JBHSMA010000001.1"/>
</dbReference>